<dbReference type="Proteomes" id="UP000239406">
    <property type="component" value="Unassembled WGS sequence"/>
</dbReference>
<feature type="region of interest" description="Disordered" evidence="1">
    <location>
        <begin position="46"/>
        <end position="84"/>
    </location>
</feature>
<evidence type="ECO:0000256" key="2">
    <source>
        <dbReference type="SAM" id="Phobius"/>
    </source>
</evidence>
<accession>A0A2S5T707</accession>
<keyword evidence="4" id="KW-1185">Reference proteome</keyword>
<keyword evidence="2" id="KW-0472">Membrane</keyword>
<protein>
    <submittedName>
        <fullName evidence="3">Uncharacterized protein</fullName>
    </submittedName>
</protein>
<name>A0A2S5T707_9BURK</name>
<comment type="caution">
    <text evidence="3">The sequence shown here is derived from an EMBL/GenBank/DDBJ whole genome shotgun (WGS) entry which is preliminary data.</text>
</comment>
<sequence length="84" mass="8809">MMAVAEAFSSQGTVLGAIFTFILYGLGPVALVLYLLGTPARRKARRRAEQAQAAASPLVPGAGDPPDGSRHAPRDPVAPERKEP</sequence>
<keyword evidence="2" id="KW-1133">Transmembrane helix</keyword>
<feature type="compositionally biased region" description="Basic and acidic residues" evidence="1">
    <location>
        <begin position="67"/>
        <end position="84"/>
    </location>
</feature>
<feature type="transmembrane region" description="Helical" evidence="2">
    <location>
        <begin position="12"/>
        <end position="37"/>
    </location>
</feature>
<dbReference type="AlphaFoldDB" id="A0A2S5T707"/>
<reference evidence="3 4" key="1">
    <citation type="submission" date="2018-02" db="EMBL/GenBank/DDBJ databases">
        <title>Reclassifiation of [Polyangium] brachysporum DSM 7029 as Guopingzhaonella breviflexa gen. nov., sp. nov., a member of the family Comamonadaceae.</title>
        <authorList>
            <person name="Tang B."/>
        </authorList>
    </citation>
    <scope>NUCLEOTIDE SEQUENCE [LARGE SCALE GENOMIC DNA]</scope>
    <source>
        <strain evidence="3 4">DSM 15344</strain>
    </source>
</reference>
<evidence type="ECO:0000313" key="4">
    <source>
        <dbReference type="Proteomes" id="UP000239406"/>
    </source>
</evidence>
<gene>
    <name evidence="3" type="ORF">C1702_06175</name>
</gene>
<evidence type="ECO:0000256" key="1">
    <source>
        <dbReference type="SAM" id="MobiDB-lite"/>
    </source>
</evidence>
<proteinExistence type="predicted"/>
<dbReference type="EMBL" id="PSNY01000005">
    <property type="protein sequence ID" value="PPE70746.1"/>
    <property type="molecule type" value="Genomic_DNA"/>
</dbReference>
<organism evidence="3 4">
    <name type="scientific">Caldimonas thermodepolymerans</name>
    <dbReference type="NCBI Taxonomy" id="215580"/>
    <lineage>
        <taxon>Bacteria</taxon>
        <taxon>Pseudomonadati</taxon>
        <taxon>Pseudomonadota</taxon>
        <taxon>Betaproteobacteria</taxon>
        <taxon>Burkholderiales</taxon>
        <taxon>Sphaerotilaceae</taxon>
        <taxon>Caldimonas</taxon>
    </lineage>
</organism>
<evidence type="ECO:0000313" key="3">
    <source>
        <dbReference type="EMBL" id="PPE70746.1"/>
    </source>
</evidence>
<dbReference type="OrthoDB" id="8565731at2"/>
<keyword evidence="2" id="KW-0812">Transmembrane</keyword>